<gene>
    <name evidence="1" type="ORF">L2E82_04350</name>
</gene>
<keyword evidence="2" id="KW-1185">Reference proteome</keyword>
<proteinExistence type="predicted"/>
<evidence type="ECO:0000313" key="1">
    <source>
        <dbReference type="EMBL" id="KAI3790919.1"/>
    </source>
</evidence>
<protein>
    <submittedName>
        <fullName evidence="1">Uncharacterized protein</fullName>
    </submittedName>
</protein>
<name>A0ACB9H598_CICIN</name>
<reference evidence="1 2" key="2">
    <citation type="journal article" date="2022" name="Mol. Ecol. Resour.">
        <title>The genomes of chicory, endive, great burdock and yacon provide insights into Asteraceae paleo-polyploidization history and plant inulin production.</title>
        <authorList>
            <person name="Fan W."/>
            <person name="Wang S."/>
            <person name="Wang H."/>
            <person name="Wang A."/>
            <person name="Jiang F."/>
            <person name="Liu H."/>
            <person name="Zhao H."/>
            <person name="Xu D."/>
            <person name="Zhang Y."/>
        </authorList>
    </citation>
    <scope>NUCLEOTIDE SEQUENCE [LARGE SCALE GENOMIC DNA]</scope>
    <source>
        <strain evidence="2">cv. Punajuju</strain>
        <tissue evidence="1">Leaves</tissue>
    </source>
</reference>
<dbReference type="Proteomes" id="UP001055811">
    <property type="component" value="Linkage Group LG01"/>
</dbReference>
<accession>A0ACB9H598</accession>
<reference evidence="2" key="1">
    <citation type="journal article" date="2022" name="Mol. Ecol. Resour.">
        <title>The genomes of chicory, endive, great burdock and yacon provide insights into Asteraceae palaeo-polyploidization history and plant inulin production.</title>
        <authorList>
            <person name="Fan W."/>
            <person name="Wang S."/>
            <person name="Wang H."/>
            <person name="Wang A."/>
            <person name="Jiang F."/>
            <person name="Liu H."/>
            <person name="Zhao H."/>
            <person name="Xu D."/>
            <person name="Zhang Y."/>
        </authorList>
    </citation>
    <scope>NUCLEOTIDE SEQUENCE [LARGE SCALE GENOMIC DNA]</scope>
    <source>
        <strain evidence="2">cv. Punajuju</strain>
    </source>
</reference>
<sequence length="151" mass="17516">MHDLDARYLLLVIMNLMKLATSGPWEWDPFNTFRNLTWIKFCLLALFFFLFTTTSIRLSNNKHVILQFRDVSYLFAVLFVALIVLPQVLFWYLYPLVPFLSFCSRTLRKLMNDLMNSLQDVLVTVPDVRIQITTEHDVGVEVPVAAGVEAV</sequence>
<comment type="caution">
    <text evidence="1">The sequence shown here is derived from an EMBL/GenBank/DDBJ whole genome shotgun (WGS) entry which is preliminary data.</text>
</comment>
<dbReference type="EMBL" id="CM042009">
    <property type="protein sequence ID" value="KAI3790919.1"/>
    <property type="molecule type" value="Genomic_DNA"/>
</dbReference>
<organism evidence="1 2">
    <name type="scientific">Cichorium intybus</name>
    <name type="common">Chicory</name>
    <dbReference type="NCBI Taxonomy" id="13427"/>
    <lineage>
        <taxon>Eukaryota</taxon>
        <taxon>Viridiplantae</taxon>
        <taxon>Streptophyta</taxon>
        <taxon>Embryophyta</taxon>
        <taxon>Tracheophyta</taxon>
        <taxon>Spermatophyta</taxon>
        <taxon>Magnoliopsida</taxon>
        <taxon>eudicotyledons</taxon>
        <taxon>Gunneridae</taxon>
        <taxon>Pentapetalae</taxon>
        <taxon>asterids</taxon>
        <taxon>campanulids</taxon>
        <taxon>Asterales</taxon>
        <taxon>Asteraceae</taxon>
        <taxon>Cichorioideae</taxon>
        <taxon>Cichorieae</taxon>
        <taxon>Cichoriinae</taxon>
        <taxon>Cichorium</taxon>
    </lineage>
</organism>
<evidence type="ECO:0000313" key="2">
    <source>
        <dbReference type="Proteomes" id="UP001055811"/>
    </source>
</evidence>